<accession>A0A1L3GPY0</accession>
<keyword evidence="13" id="KW-1003">Cell membrane</keyword>
<evidence type="ECO:0000256" key="12">
    <source>
        <dbReference type="ARBA" id="ARBA00037847"/>
    </source>
</evidence>
<keyword evidence="14" id="KW-0175">Coiled coil</keyword>
<sequence>MLIDWFTVAAQAVNFLLLIWLLKRFLYGPIIQAMDHREARIESRLQEAHQEQETARKEAAEYQRLNRELEEGRAEGLRQAAEEAALHRQQLIDQGRTEASELAKAWKASVCRDRQMFMAELKKRIGSEVLQIARKSLDDLTGCDLTTLLAERFIARFSALGETQQANCRVAAEKSGILVRSAVALGEDIRRNLENELRRVLGQELIISYRTEEEMPLGIELIFGGLKLSWGVDSYFNELEQQVDRQFEEIEAAAGDTGRS</sequence>
<dbReference type="RefSeq" id="WP_072283928.1">
    <property type="nucleotide sequence ID" value="NZ_CP015519.1"/>
</dbReference>
<dbReference type="GO" id="GO:0012505">
    <property type="term" value="C:endomembrane system"/>
    <property type="evidence" value="ECO:0007669"/>
    <property type="project" value="UniProtKB-SubCell"/>
</dbReference>
<dbReference type="CDD" id="cd06503">
    <property type="entry name" value="ATP-synt_Fo_b"/>
    <property type="match status" value="1"/>
</dbReference>
<evidence type="ECO:0000256" key="7">
    <source>
        <dbReference type="ARBA" id="ARBA00023065"/>
    </source>
</evidence>
<comment type="similarity">
    <text evidence="1 13">Belongs to the ATPase B chain family.</text>
</comment>
<dbReference type="GO" id="GO:0045259">
    <property type="term" value="C:proton-transporting ATP synthase complex"/>
    <property type="evidence" value="ECO:0007669"/>
    <property type="project" value="UniProtKB-KW"/>
</dbReference>
<evidence type="ECO:0000256" key="1">
    <source>
        <dbReference type="ARBA" id="ARBA00005513"/>
    </source>
</evidence>
<dbReference type="OrthoDB" id="466272at2"/>
<keyword evidence="2 13" id="KW-0813">Transport</keyword>
<feature type="coiled-coil region" evidence="14">
    <location>
        <begin position="31"/>
        <end position="75"/>
    </location>
</feature>
<dbReference type="Proteomes" id="UP000182517">
    <property type="component" value="Chromosome"/>
</dbReference>
<keyword evidence="8 13" id="KW-0472">Membrane</keyword>
<evidence type="ECO:0000256" key="6">
    <source>
        <dbReference type="ARBA" id="ARBA00022989"/>
    </source>
</evidence>
<dbReference type="KEGG" id="pef:A7E78_09020"/>
<evidence type="ECO:0000256" key="11">
    <source>
        <dbReference type="ARBA" id="ARBA00025614"/>
    </source>
</evidence>
<evidence type="ECO:0000256" key="3">
    <source>
        <dbReference type="ARBA" id="ARBA00022547"/>
    </source>
</evidence>
<evidence type="ECO:0000256" key="13">
    <source>
        <dbReference type="HAMAP-Rule" id="MF_01398"/>
    </source>
</evidence>
<dbReference type="PANTHER" id="PTHR33445">
    <property type="entry name" value="ATP SYNTHASE SUBUNIT B', CHLOROPLASTIC"/>
    <property type="match status" value="1"/>
</dbReference>
<evidence type="ECO:0000256" key="8">
    <source>
        <dbReference type="ARBA" id="ARBA00023136"/>
    </source>
</evidence>
<evidence type="ECO:0000313" key="15">
    <source>
        <dbReference type="EMBL" id="APG27965.1"/>
    </source>
</evidence>
<evidence type="ECO:0000256" key="14">
    <source>
        <dbReference type="SAM" id="Coils"/>
    </source>
</evidence>
<dbReference type="InterPro" id="IPR050059">
    <property type="entry name" value="ATP_synthase_B_chain"/>
</dbReference>
<feature type="transmembrane region" description="Helical" evidence="13">
    <location>
        <begin position="6"/>
        <end position="27"/>
    </location>
</feature>
<comment type="subcellular location">
    <subcellularLocation>
        <location evidence="13">Cell membrane</location>
        <topology evidence="13">Single-pass membrane protein</topology>
    </subcellularLocation>
    <subcellularLocation>
        <location evidence="12">Endomembrane system</location>
        <topology evidence="12">Single-pass membrane protein</topology>
    </subcellularLocation>
</comment>
<evidence type="ECO:0000256" key="4">
    <source>
        <dbReference type="ARBA" id="ARBA00022692"/>
    </source>
</evidence>
<reference evidence="15 16" key="1">
    <citation type="journal article" date="2017" name="Genome Announc.">
        <title>Complete Genome Sequences of Two Acetylene-Fermenting Pelobacter acetylenicus Strains.</title>
        <authorList>
            <person name="Sutton J.M."/>
            <person name="Baesman S.M."/>
            <person name="Fierst J.L."/>
            <person name="Poret-Peterson A.T."/>
            <person name="Oremland R.S."/>
            <person name="Dunlap D.S."/>
            <person name="Akob D.M."/>
        </authorList>
    </citation>
    <scope>NUCLEOTIDE SEQUENCE [LARGE SCALE GENOMIC DNA]</scope>
    <source>
        <strain evidence="15 16">SFB93</strain>
    </source>
</reference>
<comment type="function">
    <text evidence="10 13">F(1)F(0) ATP synthase produces ATP from ADP in the presence of a proton or sodium gradient. F-type ATPases consist of two structural domains, F(1) containing the extramembraneous catalytic core and F(0) containing the membrane proton channel, linked together by a central stalk and a peripheral stalk. During catalysis, ATP synthesis in the catalytic domain of F(1) is coupled via a rotary mechanism of the central stalk subunits to proton translocation.</text>
</comment>
<proteinExistence type="inferred from homology"/>
<dbReference type="HAMAP" id="MF_01398">
    <property type="entry name" value="ATP_synth_b_bprime"/>
    <property type="match status" value="1"/>
</dbReference>
<dbReference type="GO" id="GO:0046961">
    <property type="term" value="F:proton-transporting ATPase activity, rotational mechanism"/>
    <property type="evidence" value="ECO:0007669"/>
    <property type="project" value="TreeGrafter"/>
</dbReference>
<dbReference type="Pfam" id="PF00430">
    <property type="entry name" value="ATP-synt_B"/>
    <property type="match status" value="1"/>
</dbReference>
<dbReference type="AlphaFoldDB" id="A0A1L3GPY0"/>
<protein>
    <recommendedName>
        <fullName evidence="13">ATP synthase subunit b</fullName>
    </recommendedName>
    <alternativeName>
        <fullName evidence="13">ATP synthase F(0) sector subunit b</fullName>
    </alternativeName>
    <alternativeName>
        <fullName evidence="13">ATPase subunit I</fullName>
    </alternativeName>
    <alternativeName>
        <fullName evidence="13">F-type ATPase subunit b</fullName>
        <shortName evidence="13">F-ATPase subunit b</shortName>
    </alternativeName>
</protein>
<keyword evidence="5 13" id="KW-0375">Hydrogen ion transport</keyword>
<dbReference type="STRING" id="1842532.A7E78_09020"/>
<name>A0A1L3GPY0_9BACT</name>
<keyword evidence="16" id="KW-1185">Reference proteome</keyword>
<evidence type="ECO:0000256" key="2">
    <source>
        <dbReference type="ARBA" id="ARBA00022448"/>
    </source>
</evidence>
<dbReference type="PANTHER" id="PTHR33445:SF2">
    <property type="entry name" value="ATP SYNTHASE SUBUNIT B', CHLOROPLASTIC"/>
    <property type="match status" value="1"/>
</dbReference>
<keyword evidence="3 13" id="KW-0138">CF(0)</keyword>
<evidence type="ECO:0000256" key="5">
    <source>
        <dbReference type="ARBA" id="ARBA00022781"/>
    </source>
</evidence>
<keyword evidence="6 13" id="KW-1133">Transmembrane helix</keyword>
<dbReference type="GO" id="GO:0005886">
    <property type="term" value="C:plasma membrane"/>
    <property type="evidence" value="ECO:0007669"/>
    <property type="project" value="UniProtKB-SubCell"/>
</dbReference>
<evidence type="ECO:0000256" key="9">
    <source>
        <dbReference type="ARBA" id="ARBA00023310"/>
    </source>
</evidence>
<dbReference type="InterPro" id="IPR002146">
    <property type="entry name" value="ATP_synth_b/b'su_bac/chlpt"/>
</dbReference>
<evidence type="ECO:0000313" key="16">
    <source>
        <dbReference type="Proteomes" id="UP000182517"/>
    </source>
</evidence>
<dbReference type="NCBIfam" id="TIGR03321">
    <property type="entry name" value="alt_F1F0_F0_B"/>
    <property type="match status" value="1"/>
</dbReference>
<dbReference type="EMBL" id="CP015519">
    <property type="protein sequence ID" value="APG27965.1"/>
    <property type="molecule type" value="Genomic_DNA"/>
</dbReference>
<gene>
    <name evidence="13" type="primary">atpF</name>
    <name evidence="15" type="ORF">A7E78_09020</name>
</gene>
<organism evidence="15 16">
    <name type="scientific">Syntrophotalea acetylenivorans</name>
    <dbReference type="NCBI Taxonomy" id="1842532"/>
    <lineage>
        <taxon>Bacteria</taxon>
        <taxon>Pseudomonadati</taxon>
        <taxon>Thermodesulfobacteriota</taxon>
        <taxon>Desulfuromonadia</taxon>
        <taxon>Desulfuromonadales</taxon>
        <taxon>Syntrophotaleaceae</taxon>
        <taxon>Syntrophotalea</taxon>
    </lineage>
</organism>
<keyword evidence="7 13" id="KW-0406">Ion transport</keyword>
<evidence type="ECO:0000256" key="10">
    <source>
        <dbReference type="ARBA" id="ARBA00025198"/>
    </source>
</evidence>
<keyword evidence="9 13" id="KW-0066">ATP synthesis</keyword>
<dbReference type="InterPro" id="IPR017707">
    <property type="entry name" value="Alt_ATP_synth_F0_bsu"/>
</dbReference>
<comment type="function">
    <text evidence="11">Component of the F(0) channel, it forms part of the peripheral stalk, linking F(1) to F(0). The b'-subunit is a diverged and duplicated form of b found in plants and photosynthetic bacteria.</text>
</comment>
<comment type="subunit">
    <text evidence="13">F-type ATPases have 2 components, F(1) - the catalytic core - and F(0) - the membrane proton channel. F(1) has five subunits: alpha(3), beta(3), gamma(1), delta(1), epsilon(1). F(0) has three main subunits: a(1), b(2) and c(10-14). The alpha and beta chains form an alternating ring which encloses part of the gamma chain. F(1) is attached to F(0) by a central stalk formed by the gamma and epsilon chains, while a peripheral stalk is formed by the delta and b chains.</text>
</comment>
<keyword evidence="4 13" id="KW-0812">Transmembrane</keyword>
<dbReference type="GO" id="GO:0046933">
    <property type="term" value="F:proton-transporting ATP synthase activity, rotational mechanism"/>
    <property type="evidence" value="ECO:0007669"/>
    <property type="project" value="UniProtKB-UniRule"/>
</dbReference>